<gene>
    <name evidence="3" type="ORF">L227DRAFT_587276</name>
</gene>
<reference evidence="3" key="1">
    <citation type="journal article" date="2018" name="Genome Biol. Evol.">
        <title>Genomics and development of Lentinus tigrinus, a white-rot wood-decaying mushroom with dimorphic fruiting bodies.</title>
        <authorList>
            <person name="Wu B."/>
            <person name="Xu Z."/>
            <person name="Knudson A."/>
            <person name="Carlson A."/>
            <person name="Chen N."/>
            <person name="Kovaka S."/>
            <person name="LaButti K."/>
            <person name="Lipzen A."/>
            <person name="Pennachio C."/>
            <person name="Riley R."/>
            <person name="Schakwitz W."/>
            <person name="Umezawa K."/>
            <person name="Ohm R.A."/>
            <person name="Grigoriev I.V."/>
            <person name="Nagy L.G."/>
            <person name="Gibbons J."/>
            <person name="Hibbett D."/>
        </authorList>
    </citation>
    <scope>NUCLEOTIDE SEQUENCE [LARGE SCALE GENOMIC DNA]</scope>
    <source>
        <strain evidence="3">ALCF2SS1-6</strain>
    </source>
</reference>
<sequence>MADYRPSIVTDVQHSVEAINAVFLVLQRDHPLSSDILDINYSQDIVEQFFASSESIVQSLQAASLTTSNWLQETGDSISQNLSEAGQVERSIGDTTASLGEADARTRETRDRIHVLEETIRHGEESLSSAQQALWKAEDKLENERAARNIVRAGAIITFFFAPILSFALASIDILALQEAVDNRKAAISTINSQLAESHSQLQSQRESLAREHTETVRLGATISELKQRAECLSAEKQRLEVTRRDLAELSTRINDCLYTVNAALSSSKSISTMLSMRNVVSGIQGVIDALGTNAMFEGPLAQLDDAAFGALDRRVAAIRRRRRHIVV</sequence>
<organism evidence="3 4">
    <name type="scientific">Lentinus tigrinus ALCF2SS1-6</name>
    <dbReference type="NCBI Taxonomy" id="1328759"/>
    <lineage>
        <taxon>Eukaryota</taxon>
        <taxon>Fungi</taxon>
        <taxon>Dikarya</taxon>
        <taxon>Basidiomycota</taxon>
        <taxon>Agaricomycotina</taxon>
        <taxon>Agaricomycetes</taxon>
        <taxon>Polyporales</taxon>
        <taxon>Polyporaceae</taxon>
        <taxon>Lentinus</taxon>
    </lineage>
</organism>
<dbReference type="Proteomes" id="UP000313359">
    <property type="component" value="Unassembled WGS sequence"/>
</dbReference>
<evidence type="ECO:0000313" key="3">
    <source>
        <dbReference type="EMBL" id="RPD58004.1"/>
    </source>
</evidence>
<evidence type="ECO:0000313" key="4">
    <source>
        <dbReference type="Proteomes" id="UP000313359"/>
    </source>
</evidence>
<dbReference type="AlphaFoldDB" id="A0A5C2S4Y2"/>
<keyword evidence="2" id="KW-1133">Transmembrane helix</keyword>
<keyword evidence="2" id="KW-0472">Membrane</keyword>
<name>A0A5C2S4Y2_9APHY</name>
<keyword evidence="2" id="KW-0812">Transmembrane</keyword>
<feature type="transmembrane region" description="Helical" evidence="2">
    <location>
        <begin position="150"/>
        <end position="170"/>
    </location>
</feature>
<accession>A0A5C2S4Y2</accession>
<keyword evidence="4" id="KW-1185">Reference proteome</keyword>
<proteinExistence type="predicted"/>
<protein>
    <submittedName>
        <fullName evidence="3">Uncharacterized protein</fullName>
    </submittedName>
</protein>
<evidence type="ECO:0000256" key="1">
    <source>
        <dbReference type="SAM" id="Coils"/>
    </source>
</evidence>
<feature type="coiled-coil region" evidence="1">
    <location>
        <begin position="192"/>
        <end position="253"/>
    </location>
</feature>
<evidence type="ECO:0000256" key="2">
    <source>
        <dbReference type="SAM" id="Phobius"/>
    </source>
</evidence>
<dbReference type="OrthoDB" id="2747999at2759"/>
<dbReference type="EMBL" id="ML122277">
    <property type="protein sequence ID" value="RPD58004.1"/>
    <property type="molecule type" value="Genomic_DNA"/>
</dbReference>
<dbReference type="SUPFAM" id="SSF57997">
    <property type="entry name" value="Tropomyosin"/>
    <property type="match status" value="1"/>
</dbReference>
<keyword evidence="1" id="KW-0175">Coiled coil</keyword>